<evidence type="ECO:0000313" key="1">
    <source>
        <dbReference type="EMBL" id="AEH93968.1"/>
    </source>
</evidence>
<accession>A0A0E0V0S8</accession>
<proteinExistence type="predicted"/>
<gene>
    <name evidence="1" type="ordered locus">LMM7_2963</name>
</gene>
<organism evidence="1 2">
    <name type="scientific">Listeria monocytogenes serotype 4a (strain M7)</name>
    <dbReference type="NCBI Taxonomy" id="1030009"/>
    <lineage>
        <taxon>Bacteria</taxon>
        <taxon>Bacillati</taxon>
        <taxon>Bacillota</taxon>
        <taxon>Bacilli</taxon>
        <taxon>Bacillales</taxon>
        <taxon>Listeriaceae</taxon>
        <taxon>Listeria</taxon>
    </lineage>
</organism>
<dbReference type="AlphaFoldDB" id="A0A0E0V0S8"/>
<dbReference type="KEGG" id="lmq:LMM7_2963"/>
<protein>
    <recommendedName>
        <fullName evidence="3">Transglutaminase-like domain-containing protein</fullName>
    </recommendedName>
</protein>
<name>A0A0E0V0S8_LISMM</name>
<dbReference type="PATRIC" id="fig|1030009.3.peg.2952"/>
<dbReference type="RefSeq" id="WP_012582244.1">
    <property type="nucleotide sequence ID" value="NC_017537.1"/>
</dbReference>
<evidence type="ECO:0000313" key="2">
    <source>
        <dbReference type="Proteomes" id="UP000000486"/>
    </source>
</evidence>
<dbReference type="Gene3D" id="3.10.620.30">
    <property type="match status" value="1"/>
</dbReference>
<sequence length="649" mass="76500">MTKEYCILQPELSSLKKNQEDISSWLTIQDKDFYDAQIAQEKGYYIRYEDVETVKPNSHSSFISRVITLSNPDLINLIENAQFDVGEDEVLYIHTLTVVRDGQLIDKINDIDINVLNYMCDENQTEVNTDKLVVVQISDLQLNDIFIIETTVERKYEESNIRNKYFRWMYTMPDSYWAYGKYRYELKNETEQNLSANFQYFRDEVGRILEKDKVIIEKNQSYIIEEDYYVGDEPKEFEIGPFIDFMTEKTYPEITKEISDVYQTFYQVNLVSFAEDLVTELNMLSSLDHKIKYAIDFVQKEVFNEPETNNFEPQSAEITYKTKCGDSRAKTVLLKVILDYLGIESQLVFVNFGQDLFIPVYGPSPSTFKQAILKATLDNQDYFIDVTMSHDEGFLANRDQKSFIYYLEIKAGIDIQKRQPLENKIFSVEEIFSCDVKENVAQITLEKKLRGGIANKARAMFESWSDENIINNYNFAIYACMFLYENYEQDKIDEYFSNTSIQIVEDNKELNELSLVYKATILNPYEIIDGKRYLHYWDWNNFIDDEAAEHFHKDIPYWVDRNSIKTEIHLTTDMPIDQYKQVTRQECDIKSKYVNYCVTKQVKEYGASCYIENIPYYNLAISGKDLEDYIKVNKQIHDDNWGISIDILE</sequence>
<dbReference type="Proteomes" id="UP000000486">
    <property type="component" value="Chromosome"/>
</dbReference>
<dbReference type="HOGENOM" id="CLU_026361_0_0_9"/>
<evidence type="ECO:0008006" key="3">
    <source>
        <dbReference type="Google" id="ProtNLM"/>
    </source>
</evidence>
<reference evidence="1 2" key="1">
    <citation type="journal article" date="2011" name="J. Bacteriol.">
        <title>Genome sequence of the nonpathogenic Listeria monocytogenes serovar 4a strain M7.</title>
        <authorList>
            <person name="Chen J."/>
            <person name="Xia Y."/>
            <person name="Cheng C."/>
            <person name="Fang C."/>
            <person name="Shan Y."/>
            <person name="Jin G."/>
            <person name="Fang W."/>
        </authorList>
    </citation>
    <scope>NUCLEOTIDE SEQUENCE [LARGE SCALE GENOMIC DNA]</scope>
    <source>
        <strain evidence="1 2">M7</strain>
    </source>
</reference>
<dbReference type="EMBL" id="CP002816">
    <property type="protein sequence ID" value="AEH93968.1"/>
    <property type="molecule type" value="Genomic_DNA"/>
</dbReference>